<dbReference type="RefSeq" id="WP_305426772.1">
    <property type="nucleotide sequence ID" value="NZ_CP117430.1"/>
</dbReference>
<protein>
    <submittedName>
        <fullName evidence="4">Acyl carrier protein</fullName>
    </submittedName>
</protein>
<feature type="domain" description="Carrier" evidence="3">
    <location>
        <begin position="1"/>
        <end position="78"/>
    </location>
</feature>
<evidence type="ECO:0000256" key="2">
    <source>
        <dbReference type="ARBA" id="ARBA00022553"/>
    </source>
</evidence>
<dbReference type="PROSITE" id="PS00012">
    <property type="entry name" value="PHOSPHOPANTETHEINE"/>
    <property type="match status" value="1"/>
</dbReference>
<proteinExistence type="predicted"/>
<name>A0ABY9GZS2_9PSED</name>
<dbReference type="Pfam" id="PF00550">
    <property type="entry name" value="PP-binding"/>
    <property type="match status" value="1"/>
</dbReference>
<dbReference type="Gene3D" id="1.10.1200.10">
    <property type="entry name" value="ACP-like"/>
    <property type="match status" value="1"/>
</dbReference>
<dbReference type="SUPFAM" id="SSF47336">
    <property type="entry name" value="ACP-like"/>
    <property type="match status" value="1"/>
</dbReference>
<dbReference type="Proteomes" id="UP001230768">
    <property type="component" value="Chromosome"/>
</dbReference>
<evidence type="ECO:0000256" key="1">
    <source>
        <dbReference type="ARBA" id="ARBA00022450"/>
    </source>
</evidence>
<dbReference type="EMBL" id="CP117430">
    <property type="protein sequence ID" value="WLI21007.1"/>
    <property type="molecule type" value="Genomic_DNA"/>
</dbReference>
<keyword evidence="2" id="KW-0597">Phosphoprotein</keyword>
<accession>A0ABY9GZS2</accession>
<keyword evidence="5" id="KW-1185">Reference proteome</keyword>
<gene>
    <name evidence="4" type="ORF">PSH88_13605</name>
</gene>
<evidence type="ECO:0000259" key="3">
    <source>
        <dbReference type="PROSITE" id="PS50075"/>
    </source>
</evidence>
<evidence type="ECO:0000313" key="4">
    <source>
        <dbReference type="EMBL" id="WLI21007.1"/>
    </source>
</evidence>
<organism evidence="4 5">
    <name type="scientific">Pseudomonas wuhanensis</name>
    <dbReference type="NCBI Taxonomy" id="2954098"/>
    <lineage>
        <taxon>Bacteria</taxon>
        <taxon>Pseudomonadati</taxon>
        <taxon>Pseudomonadota</taxon>
        <taxon>Gammaproteobacteria</taxon>
        <taxon>Pseudomonadales</taxon>
        <taxon>Pseudomonadaceae</taxon>
        <taxon>Pseudomonas</taxon>
    </lineage>
</organism>
<reference evidence="4 5" key="1">
    <citation type="submission" date="2023-02" db="EMBL/GenBank/DDBJ databases">
        <title>Evolution of Hrp T3SS in non-pathogenic Pseudomonas fluorescens.</title>
        <authorList>
            <person name="Liao K."/>
            <person name="Wei H."/>
            <person name="Gu Y."/>
        </authorList>
    </citation>
    <scope>NUCLEOTIDE SEQUENCE [LARGE SCALE GENOMIC DNA]</scope>
    <source>
        <strain evidence="4 5">FP607</strain>
    </source>
</reference>
<keyword evidence="1" id="KW-0596">Phosphopantetheine</keyword>
<dbReference type="InterPro" id="IPR009081">
    <property type="entry name" value="PP-bd_ACP"/>
</dbReference>
<dbReference type="InterPro" id="IPR036736">
    <property type="entry name" value="ACP-like_sf"/>
</dbReference>
<dbReference type="InterPro" id="IPR006162">
    <property type="entry name" value="Ppantetheine_attach_site"/>
</dbReference>
<evidence type="ECO:0000313" key="5">
    <source>
        <dbReference type="Proteomes" id="UP001230768"/>
    </source>
</evidence>
<sequence length="83" mass="9055">MTHVHEAKIKEIVSRVLGVSTGEIQNNKNFVEAYGADSMSGIEILAGIEGAFQVRVDEAYIPRITSVDSILSFIDKTLEVECA</sequence>
<dbReference type="PROSITE" id="PS50075">
    <property type="entry name" value="CARRIER"/>
    <property type="match status" value="1"/>
</dbReference>